<keyword evidence="2" id="KW-1185">Reference proteome</keyword>
<dbReference type="VEuPathDB" id="FungiDB:VP01_5741g1"/>
<evidence type="ECO:0000313" key="1">
    <source>
        <dbReference type="EMBL" id="KNZ48338.1"/>
    </source>
</evidence>
<evidence type="ECO:0000313" key="2">
    <source>
        <dbReference type="Proteomes" id="UP000037035"/>
    </source>
</evidence>
<reference evidence="1 2" key="1">
    <citation type="submission" date="2015-08" db="EMBL/GenBank/DDBJ databases">
        <title>Next Generation Sequencing and Analysis of the Genome of Puccinia sorghi L Schw, the Causal Agent of Maize Common Rust.</title>
        <authorList>
            <person name="Rochi L."/>
            <person name="Burguener G."/>
            <person name="Darino M."/>
            <person name="Turjanski A."/>
            <person name="Kreff E."/>
            <person name="Dieguez M.J."/>
            <person name="Sacco F."/>
        </authorList>
    </citation>
    <scope>NUCLEOTIDE SEQUENCE [LARGE SCALE GENOMIC DNA]</scope>
    <source>
        <strain evidence="1 2">RO10H11247</strain>
    </source>
</reference>
<accession>A0A0L6UIL8</accession>
<organism evidence="1 2">
    <name type="scientific">Puccinia sorghi</name>
    <dbReference type="NCBI Taxonomy" id="27349"/>
    <lineage>
        <taxon>Eukaryota</taxon>
        <taxon>Fungi</taxon>
        <taxon>Dikarya</taxon>
        <taxon>Basidiomycota</taxon>
        <taxon>Pucciniomycotina</taxon>
        <taxon>Pucciniomycetes</taxon>
        <taxon>Pucciniales</taxon>
        <taxon>Pucciniaceae</taxon>
        <taxon>Puccinia</taxon>
    </lineage>
</organism>
<dbReference type="Proteomes" id="UP000037035">
    <property type="component" value="Unassembled WGS sequence"/>
</dbReference>
<sequence length="319" mass="36358">MLCVPHNWQSRRFFPNTATSPCSFFCEKYHAQSFSSILFGNFHNILQFSTIFLKLVCRLPKWRHLDLQSLGLLFIFDLILISSHQPSYGIRITEYKLLAHTRKKPLGNKIICPTSSSCHQKKTSGYELSLLPCPIKLIIPSIDCIQILATIKHLRYSHICQLDPKPNSSFSQKEKFASNLIVASSINILLDISSFMSESQIRLFTEGNKMPRKSFQSLEIKLYNLREFYLKLAHRLATRLLSAKLSGPNAFWGSSRPAKGPMDHPRYHTGWLQIHPIVALEGTIHLQFPSPLKAFNVCSPPAPPCTKMIYTIHNHPTAI</sequence>
<comment type="caution">
    <text evidence="1">The sequence shown here is derived from an EMBL/GenBank/DDBJ whole genome shotgun (WGS) entry which is preliminary data.</text>
</comment>
<proteinExistence type="predicted"/>
<dbReference type="EMBL" id="LAVV01010987">
    <property type="protein sequence ID" value="KNZ48338.1"/>
    <property type="molecule type" value="Genomic_DNA"/>
</dbReference>
<name>A0A0L6UIL8_9BASI</name>
<gene>
    <name evidence="1" type="ORF">VP01_5741g1</name>
</gene>
<protein>
    <submittedName>
        <fullName evidence="1">Uncharacterized protein</fullName>
    </submittedName>
</protein>
<dbReference type="AlphaFoldDB" id="A0A0L6UIL8"/>